<keyword evidence="1" id="KW-0812">Transmembrane</keyword>
<name>A0A1F8EKX1_9BACT</name>
<feature type="transmembrane region" description="Helical" evidence="1">
    <location>
        <begin position="7"/>
        <end position="27"/>
    </location>
</feature>
<proteinExistence type="predicted"/>
<reference evidence="2 3" key="1">
    <citation type="journal article" date="2016" name="Nat. Commun.">
        <title>Thousands of microbial genomes shed light on interconnected biogeochemical processes in an aquifer system.</title>
        <authorList>
            <person name="Anantharaman K."/>
            <person name="Brown C.T."/>
            <person name="Hug L.A."/>
            <person name="Sharon I."/>
            <person name="Castelle C.J."/>
            <person name="Probst A.J."/>
            <person name="Thomas B.C."/>
            <person name="Singh A."/>
            <person name="Wilkins M.J."/>
            <person name="Karaoz U."/>
            <person name="Brodie E.L."/>
            <person name="Williams K.H."/>
            <person name="Hubbard S.S."/>
            <person name="Banfield J.F."/>
        </authorList>
    </citation>
    <scope>NUCLEOTIDE SEQUENCE [LARGE SCALE GENOMIC DNA]</scope>
</reference>
<gene>
    <name evidence="2" type="ORF">A2650_03950</name>
</gene>
<protein>
    <submittedName>
        <fullName evidence="2">Uncharacterized protein</fullName>
    </submittedName>
</protein>
<keyword evidence="1" id="KW-1133">Transmembrane helix</keyword>
<organism evidence="2 3">
    <name type="scientific">Candidatus Yanofskybacteria bacterium RIFCSPHIGHO2_01_FULL_41_53</name>
    <dbReference type="NCBI Taxonomy" id="1802663"/>
    <lineage>
        <taxon>Bacteria</taxon>
        <taxon>Candidatus Yanofskyibacteriota</taxon>
    </lineage>
</organism>
<dbReference type="InterPro" id="IPR043993">
    <property type="entry name" value="T4SS_pilin"/>
</dbReference>
<dbReference type="Proteomes" id="UP000177117">
    <property type="component" value="Unassembled WGS sequence"/>
</dbReference>
<feature type="transmembrane region" description="Helical" evidence="1">
    <location>
        <begin position="47"/>
        <end position="70"/>
    </location>
</feature>
<evidence type="ECO:0000313" key="3">
    <source>
        <dbReference type="Proteomes" id="UP000177117"/>
    </source>
</evidence>
<dbReference type="EMBL" id="MGJD01000005">
    <property type="protein sequence ID" value="OGN01494.1"/>
    <property type="molecule type" value="Genomic_DNA"/>
</dbReference>
<feature type="transmembrane region" description="Helical" evidence="1">
    <location>
        <begin position="91"/>
        <end position="112"/>
    </location>
</feature>
<evidence type="ECO:0000256" key="1">
    <source>
        <dbReference type="SAM" id="Phobius"/>
    </source>
</evidence>
<evidence type="ECO:0000313" key="2">
    <source>
        <dbReference type="EMBL" id="OGN01494.1"/>
    </source>
</evidence>
<keyword evidence="1" id="KW-0472">Membrane</keyword>
<accession>A0A1F8EKX1</accession>
<dbReference type="Pfam" id="PF18895">
    <property type="entry name" value="T4SS_pilin"/>
    <property type="match status" value="1"/>
</dbReference>
<comment type="caution">
    <text evidence="2">The sequence shown here is derived from an EMBL/GenBank/DDBJ whole genome shotgun (WGS) entry which is preliminary data.</text>
</comment>
<dbReference type="AlphaFoldDB" id="A0A1F8EKX1"/>
<sequence length="123" mass="13046">MTRFNQVAKAGVITAMALMPFFVLAQLPTPTSPYAGSPVTLLDIKGIIETVARFLIIISVIVAVIFIVWGGINYMAAGDDTTKASDAKARIVHGIIGALVVLAVGLILQTLATVVDWTVFFNV</sequence>